<evidence type="ECO:0000256" key="3">
    <source>
        <dbReference type="ARBA" id="ARBA00022679"/>
    </source>
</evidence>
<proteinExistence type="predicted"/>
<evidence type="ECO:0000313" key="6">
    <source>
        <dbReference type="Proteomes" id="UP000549695"/>
    </source>
</evidence>
<protein>
    <recommendedName>
        <fullName evidence="1">site-specific DNA-methyltransferase (adenine-specific)</fullName>
        <ecNumber evidence="1">2.1.1.72</ecNumber>
    </recommendedName>
</protein>
<dbReference type="PANTHER" id="PTHR33841:SF1">
    <property type="entry name" value="DNA METHYLTRANSFERASE A"/>
    <property type="match status" value="1"/>
</dbReference>
<dbReference type="EC" id="2.1.1.72" evidence="1"/>
<comment type="catalytic activity">
    <reaction evidence="4">
        <text>a 2'-deoxyadenosine in DNA + S-adenosyl-L-methionine = an N(6)-methyl-2'-deoxyadenosine in DNA + S-adenosyl-L-homocysteine + H(+)</text>
        <dbReference type="Rhea" id="RHEA:15197"/>
        <dbReference type="Rhea" id="RHEA-COMP:12418"/>
        <dbReference type="Rhea" id="RHEA-COMP:12419"/>
        <dbReference type="ChEBI" id="CHEBI:15378"/>
        <dbReference type="ChEBI" id="CHEBI:57856"/>
        <dbReference type="ChEBI" id="CHEBI:59789"/>
        <dbReference type="ChEBI" id="CHEBI:90615"/>
        <dbReference type="ChEBI" id="CHEBI:90616"/>
        <dbReference type="EC" id="2.1.1.72"/>
    </reaction>
</comment>
<name>A0A852W6S2_PSEA5</name>
<dbReference type="InterPro" id="IPR029063">
    <property type="entry name" value="SAM-dependent_MTases_sf"/>
</dbReference>
<keyword evidence="3" id="KW-0808">Transferase</keyword>
<dbReference type="GO" id="GO:0032259">
    <property type="term" value="P:methylation"/>
    <property type="evidence" value="ECO:0007669"/>
    <property type="project" value="UniProtKB-KW"/>
</dbReference>
<dbReference type="EMBL" id="JACCCZ010000001">
    <property type="protein sequence ID" value="NYG04817.1"/>
    <property type="molecule type" value="Genomic_DNA"/>
</dbReference>
<keyword evidence="6" id="KW-1185">Reference proteome</keyword>
<dbReference type="Gene3D" id="3.40.50.150">
    <property type="entry name" value="Vaccinia Virus protein VP39"/>
    <property type="match status" value="2"/>
</dbReference>
<dbReference type="GeneID" id="98054765"/>
<keyword evidence="2" id="KW-0489">Methyltransferase</keyword>
<accession>A0A852W6S2</accession>
<reference evidence="5 6" key="1">
    <citation type="submission" date="2020-07" db="EMBL/GenBank/DDBJ databases">
        <title>Sequencing the genomes of 1000 actinobacteria strains.</title>
        <authorList>
            <person name="Klenk H.-P."/>
        </authorList>
    </citation>
    <scope>NUCLEOTIDE SEQUENCE [LARGE SCALE GENOMIC DNA]</scope>
    <source>
        <strain evidence="5 6">DSM 44749</strain>
    </source>
</reference>
<evidence type="ECO:0000256" key="2">
    <source>
        <dbReference type="ARBA" id="ARBA00022603"/>
    </source>
</evidence>
<comment type="caution">
    <text evidence="5">The sequence shown here is derived from an EMBL/GenBank/DDBJ whole genome shotgun (WGS) entry which is preliminary data.</text>
</comment>
<sequence length="1582" mass="175093">MSSSDAILVGESWISEHYFGSEATSQSFHAEVLARRKTWDAEEKADRPTPRTRFTKVRQKLEVDLAALAELADRESAVVQDDETVAKATREVYTEIVQVLELRQHGLQVAETGPLWRISAAGITERAPLAVVLARPAVTHEDALAKDEPTLLEPLALTDDGPEFTSAARLVSALFVDESAAPDLALILAGRWIILAEQERWAEGRFLAVDLQLICERNETQRGKEIDRALTCLSAESVAPDAAGKLWWLETLEESVKHTVGVSKDLREGVRLSIEIIANEVVARRKAKGLEPLPGSDANELAKQSLRFLYRVLFLLYAEASPELGVLPAGAAEYDAGYSLDRLRELVQVELATPRAQAGTHLYESLSVLFGLVDTGHAPAVIRTESDDEASSSEGLHFNALRADLFLPKATRFIDAVGLGNAALQKVLAHLLLSKERSGKDRGFISYAELGINQLGAVYEGLMSYTGFFAETDLYEVAKGGDSSKGSWVVPVSRSEGIAAADFVKAEDPRTGEKKPVLHQAGSFVFRLAGRERQQSASYYTPEVLTRFTVGQALEELLDQDGTRTSAEEILGLTVCEPALGSGAFAIEAVRQLAEQYLKRRQDELGERIDPDEYPRRLQEVKAYLALHNVYGVDLNATAVELAEISLWLDTMVSGLSAPWFGLHLKRGNSLIGARRAVYRRSQVADKSWLSAVPVDLPLTSLPADIETGRIASDLGDGIHHFLLPADGWGAAADAKEAASLVPDAVKKLKTWRGSTKTKPSKAQVAALAELANRVEALWQISYRRLHIAEQQIRRSIPVWGAGSLPAGGEVTREEIEASLADESGAYRRLRRVMDAWTALWFWPLTDAAVTVDGVRVQPPTVDQWIAGLQALIGRNPEFGKEHTKSAARTAGQISLGEATSWEELGEAEELALDFAGARPIKALLVEHPWLVVCERVAQQQGFFHWNIDFATVFAAGGGFDLQVGNPPWVRPIVDVDGLLAESDPWWKLTVKPTQAQIAAKREESLSHPETIDLLLAGTTDIVATADFVGSLTQYPYLQGLQPDLYRCFMARMWQHGSRSGTMAMIHLESHFTDDKAGPLRAELYRRLRRHWHFQNKLMLFEIKDEKIYGVTVHGARRQESSFLQACWLYHPETAIRSLMHDGSGPEPGMKNDADEWDLRPHSGRITHVTDAVLATWHAFLEASSTPLPQTRMVYAVNRAVASALDKLAQSPRIGNLEMRVSTGWHETGDRKKGRFETEWGAPKSWDDVILQGPHFFVGTPLYKVPNKTMLHNQDWSTTDFEAISPETIPITAYKPTGDRNRYSREYTDWGDPTKPEPARDYYRIAWRAMAANTGERTLAPAIIPPGSAHIHTVSALGKPDGELKDLVAASGFLSSIISDFSVRVAPKSGISTSTVSRLPWSPGPLQNGLILRTLRLNVVTDAYAELWAQCWDPAFSGDSWASGIPHARRHQLGAPGPTWTGETPLRIAADRRQALVEIDAIVALTLGLTADELCTIYRTQFAVLYGYDRNTYFYDANGRLVPNSVLTVWRRKGERISEEERTATNQAGNTYIYELPFQTLDREHDMRVAYAEFERRLAERS</sequence>
<evidence type="ECO:0000256" key="4">
    <source>
        <dbReference type="ARBA" id="ARBA00047942"/>
    </source>
</evidence>
<dbReference type="PANTHER" id="PTHR33841">
    <property type="entry name" value="DNA METHYLTRANSFERASE YEEA-RELATED"/>
    <property type="match status" value="1"/>
</dbReference>
<evidence type="ECO:0000313" key="5">
    <source>
        <dbReference type="EMBL" id="NYG04817.1"/>
    </source>
</evidence>
<dbReference type="Proteomes" id="UP000549695">
    <property type="component" value="Unassembled WGS sequence"/>
</dbReference>
<dbReference type="RefSeq" id="WP_179762462.1">
    <property type="nucleotide sequence ID" value="NZ_BAAAJZ010000004.1"/>
</dbReference>
<evidence type="ECO:0000256" key="1">
    <source>
        <dbReference type="ARBA" id="ARBA00011900"/>
    </source>
</evidence>
<dbReference type="InterPro" id="IPR050953">
    <property type="entry name" value="N4_N6_ade-DNA_methylase"/>
</dbReference>
<dbReference type="SUPFAM" id="SSF53335">
    <property type="entry name" value="S-adenosyl-L-methionine-dependent methyltransferases"/>
    <property type="match status" value="1"/>
</dbReference>
<gene>
    <name evidence="5" type="ORF">HDA37_005102</name>
</gene>
<dbReference type="GO" id="GO:0009007">
    <property type="term" value="F:site-specific DNA-methyltransferase (adenine-specific) activity"/>
    <property type="evidence" value="ECO:0007669"/>
    <property type="project" value="UniProtKB-EC"/>
</dbReference>
<organism evidence="5 6">
    <name type="scientific">Pseudonocardia alni</name>
    <name type="common">Amycolata alni</name>
    <dbReference type="NCBI Taxonomy" id="33907"/>
    <lineage>
        <taxon>Bacteria</taxon>
        <taxon>Bacillati</taxon>
        <taxon>Actinomycetota</taxon>
        <taxon>Actinomycetes</taxon>
        <taxon>Pseudonocardiales</taxon>
        <taxon>Pseudonocardiaceae</taxon>
        <taxon>Pseudonocardia</taxon>
    </lineage>
</organism>